<keyword evidence="1" id="KW-0863">Zinc-finger</keyword>
<dbReference type="Gene3D" id="4.10.60.10">
    <property type="entry name" value="Zinc finger, CCHC-type"/>
    <property type="match status" value="1"/>
</dbReference>
<dbReference type="EMBL" id="JAAGAX010000009">
    <property type="protein sequence ID" value="KAF2303408.1"/>
    <property type="molecule type" value="Genomic_DNA"/>
</dbReference>
<comment type="caution">
    <text evidence="4">The sequence shown here is derived from an EMBL/GenBank/DDBJ whole genome shotgun (WGS) entry which is preliminary data.</text>
</comment>
<gene>
    <name evidence="4" type="ORF">GH714_018049</name>
</gene>
<proteinExistence type="predicted"/>
<feature type="region of interest" description="Disordered" evidence="2">
    <location>
        <begin position="257"/>
        <end position="300"/>
    </location>
</feature>
<name>A0A6A6LT42_HEVBR</name>
<dbReference type="InterPro" id="IPR057670">
    <property type="entry name" value="SH3_retrovirus"/>
</dbReference>
<evidence type="ECO:0000256" key="2">
    <source>
        <dbReference type="SAM" id="MobiDB-lite"/>
    </source>
</evidence>
<dbReference type="GO" id="GO:0008270">
    <property type="term" value="F:zinc ion binding"/>
    <property type="evidence" value="ECO:0007669"/>
    <property type="project" value="UniProtKB-KW"/>
</dbReference>
<dbReference type="GO" id="GO:0003676">
    <property type="term" value="F:nucleic acid binding"/>
    <property type="evidence" value="ECO:0007669"/>
    <property type="project" value="InterPro"/>
</dbReference>
<dbReference type="PROSITE" id="PS50158">
    <property type="entry name" value="ZF_CCHC"/>
    <property type="match status" value="1"/>
</dbReference>
<sequence>MLDKKIVEKILRTLTDKFTYVLVSIEESKDTDTMSIDELQSSLVVHEQKFRRPSNNDEDQVLNVVGRSSTNNRGRGTYRGRGRGRGRTNFNKATVECYKCHDLGHFQYECPKWKNEANYVELDEEDELLLMAYVELHEAKRSDAWFLDSGCSNHMCGNKSMFSSLDTTFTHSVKLGNNTRMKVSGKDAKRKKLEDKSVSCVLFGISGESKGYRMFDPIAKKIIVSRDVIFDEDREWDWENFEDEADLDWGESIEISAAKEEDTEQHTVSASSINPDGEIEAAAEPAAIDATPAEIEPNWL</sequence>
<keyword evidence="5" id="KW-1185">Reference proteome</keyword>
<evidence type="ECO:0000259" key="3">
    <source>
        <dbReference type="PROSITE" id="PS50158"/>
    </source>
</evidence>
<dbReference type="InterPro" id="IPR036875">
    <property type="entry name" value="Znf_CCHC_sf"/>
</dbReference>
<keyword evidence="1" id="KW-0479">Metal-binding</keyword>
<keyword evidence="1" id="KW-0862">Zinc</keyword>
<evidence type="ECO:0000313" key="4">
    <source>
        <dbReference type="EMBL" id="KAF2303408.1"/>
    </source>
</evidence>
<dbReference type="InterPro" id="IPR001878">
    <property type="entry name" value="Znf_CCHC"/>
</dbReference>
<organism evidence="4 5">
    <name type="scientific">Hevea brasiliensis</name>
    <name type="common">Para rubber tree</name>
    <name type="synonym">Siphonia brasiliensis</name>
    <dbReference type="NCBI Taxonomy" id="3981"/>
    <lineage>
        <taxon>Eukaryota</taxon>
        <taxon>Viridiplantae</taxon>
        <taxon>Streptophyta</taxon>
        <taxon>Embryophyta</taxon>
        <taxon>Tracheophyta</taxon>
        <taxon>Spermatophyta</taxon>
        <taxon>Magnoliopsida</taxon>
        <taxon>eudicotyledons</taxon>
        <taxon>Gunneridae</taxon>
        <taxon>Pentapetalae</taxon>
        <taxon>rosids</taxon>
        <taxon>fabids</taxon>
        <taxon>Malpighiales</taxon>
        <taxon>Euphorbiaceae</taxon>
        <taxon>Crotonoideae</taxon>
        <taxon>Micrandreae</taxon>
        <taxon>Hevea</taxon>
    </lineage>
</organism>
<protein>
    <recommendedName>
        <fullName evidence="3">CCHC-type domain-containing protein</fullName>
    </recommendedName>
</protein>
<dbReference type="Proteomes" id="UP000467840">
    <property type="component" value="Chromosome 16"/>
</dbReference>
<reference evidence="4 5" key="1">
    <citation type="journal article" date="2020" name="Mol. Plant">
        <title>The Chromosome-Based Rubber Tree Genome Provides New Insights into Spurge Genome Evolution and Rubber Biosynthesis.</title>
        <authorList>
            <person name="Liu J."/>
            <person name="Shi C."/>
            <person name="Shi C.C."/>
            <person name="Li W."/>
            <person name="Zhang Q.J."/>
            <person name="Zhang Y."/>
            <person name="Li K."/>
            <person name="Lu H.F."/>
            <person name="Shi C."/>
            <person name="Zhu S.T."/>
            <person name="Xiao Z.Y."/>
            <person name="Nan H."/>
            <person name="Yue Y."/>
            <person name="Zhu X.G."/>
            <person name="Wu Y."/>
            <person name="Hong X.N."/>
            <person name="Fan G.Y."/>
            <person name="Tong Y."/>
            <person name="Zhang D."/>
            <person name="Mao C.L."/>
            <person name="Liu Y.L."/>
            <person name="Hao S.J."/>
            <person name="Liu W.Q."/>
            <person name="Lv M.Q."/>
            <person name="Zhang H.B."/>
            <person name="Liu Y."/>
            <person name="Hu-Tang G.R."/>
            <person name="Wang J.P."/>
            <person name="Wang J.H."/>
            <person name="Sun Y.H."/>
            <person name="Ni S.B."/>
            <person name="Chen W.B."/>
            <person name="Zhang X.C."/>
            <person name="Jiao Y.N."/>
            <person name="Eichler E.E."/>
            <person name="Li G.H."/>
            <person name="Liu X."/>
            <person name="Gao L.Z."/>
        </authorList>
    </citation>
    <scope>NUCLEOTIDE SEQUENCE [LARGE SCALE GENOMIC DNA]</scope>
    <source>
        <strain evidence="5">cv. GT1</strain>
        <tissue evidence="4">Leaf</tissue>
    </source>
</reference>
<evidence type="ECO:0000313" key="5">
    <source>
        <dbReference type="Proteomes" id="UP000467840"/>
    </source>
</evidence>
<dbReference type="Pfam" id="PF25597">
    <property type="entry name" value="SH3_retrovirus"/>
    <property type="match status" value="1"/>
</dbReference>
<feature type="domain" description="CCHC-type" evidence="3">
    <location>
        <begin position="97"/>
        <end position="112"/>
    </location>
</feature>
<dbReference type="SUPFAM" id="SSF57756">
    <property type="entry name" value="Retrovirus zinc finger-like domains"/>
    <property type="match status" value="1"/>
</dbReference>
<evidence type="ECO:0000256" key="1">
    <source>
        <dbReference type="PROSITE-ProRule" id="PRU00047"/>
    </source>
</evidence>
<accession>A0A6A6LT42</accession>
<dbReference type="AlphaFoldDB" id="A0A6A6LT42"/>
<feature type="compositionally biased region" description="Low complexity" evidence="2">
    <location>
        <begin position="280"/>
        <end position="300"/>
    </location>
</feature>